<dbReference type="GO" id="GO:0005886">
    <property type="term" value="C:plasma membrane"/>
    <property type="evidence" value="ECO:0007669"/>
    <property type="project" value="TreeGrafter"/>
</dbReference>
<feature type="transmembrane region" description="Helical" evidence="6">
    <location>
        <begin position="123"/>
        <end position="143"/>
    </location>
</feature>
<dbReference type="EMBL" id="CMVM020000020">
    <property type="status" value="NOT_ANNOTATED_CDS"/>
    <property type="molecule type" value="Genomic_DNA"/>
</dbReference>
<dbReference type="SMART" id="SM00724">
    <property type="entry name" value="TLC"/>
    <property type="match status" value="1"/>
</dbReference>
<reference evidence="8" key="2">
    <citation type="submission" date="2018-02" db="UniProtKB">
        <authorList>
            <consortium name="EnsemblMetazoa"/>
        </authorList>
    </citation>
    <scope>IDENTIFICATION</scope>
</reference>
<dbReference type="OMA" id="WMSLWLL"/>
<keyword evidence="3 6" id="KW-1133">Transmembrane helix</keyword>
<feature type="transmembrane region" description="Helical" evidence="6">
    <location>
        <begin position="241"/>
        <end position="268"/>
    </location>
</feature>
<organism evidence="8 9">
    <name type="scientific">Onchocerca volvulus</name>
    <dbReference type="NCBI Taxonomy" id="6282"/>
    <lineage>
        <taxon>Eukaryota</taxon>
        <taxon>Metazoa</taxon>
        <taxon>Ecdysozoa</taxon>
        <taxon>Nematoda</taxon>
        <taxon>Chromadorea</taxon>
        <taxon>Rhabditida</taxon>
        <taxon>Spirurina</taxon>
        <taxon>Spiruromorpha</taxon>
        <taxon>Filarioidea</taxon>
        <taxon>Onchocercidae</taxon>
        <taxon>Onchocerca</taxon>
    </lineage>
</organism>
<dbReference type="InterPro" id="IPR006634">
    <property type="entry name" value="TLC-dom"/>
</dbReference>
<dbReference type="GO" id="GO:0007009">
    <property type="term" value="P:plasma membrane organization"/>
    <property type="evidence" value="ECO:0007669"/>
    <property type="project" value="TreeGrafter"/>
</dbReference>
<dbReference type="GO" id="GO:0097035">
    <property type="term" value="P:regulation of membrane lipid distribution"/>
    <property type="evidence" value="ECO:0007669"/>
    <property type="project" value="TreeGrafter"/>
</dbReference>
<evidence type="ECO:0000256" key="2">
    <source>
        <dbReference type="ARBA" id="ARBA00022692"/>
    </source>
</evidence>
<dbReference type="GO" id="GO:0071709">
    <property type="term" value="P:membrane assembly"/>
    <property type="evidence" value="ECO:0007669"/>
    <property type="project" value="TreeGrafter"/>
</dbReference>
<dbReference type="AlphaFoldDB" id="A0A2K6VSU9"/>
<name>A0A2K6VSU9_ONCVO</name>
<dbReference type="PROSITE" id="PS50922">
    <property type="entry name" value="TLC"/>
    <property type="match status" value="1"/>
</dbReference>
<comment type="subcellular location">
    <subcellularLocation>
        <location evidence="1">Membrane</location>
        <topology evidence="1">Multi-pass membrane protein</topology>
    </subcellularLocation>
</comment>
<sequence length="311" mass="35675">MGMTSEFVSWDWKKLGINCSQVLLSFLCFRFLQFIVRWYLFGTCTFKTFSYFGWGRKTDHSNAVVDIHSSQPLLVASPNRRWKISSEAVSLGHSVVSGFWALYAMIVYPKLMEDMVNYKNTMAHYLLIVSTGYLIHDIIDLLINEQSLRIIELLFHHVIVLLAFGSNYATDKFLGVVVCGLLMELNSIFLHLRCMLNLYRVNKSSTPFRIIALLNIVTFIIFRMVVSIYLLYWQITTVWKMVWYLILIAFVVIVSLAINNIVLLYRVLAADGLLGKKRKRGVPASPVQVITQAAGETNDELHDEDEIEVIA</sequence>
<evidence type="ECO:0000259" key="7">
    <source>
        <dbReference type="PROSITE" id="PS50922"/>
    </source>
</evidence>
<dbReference type="EnsemblMetazoa" id="OVOC219.1">
    <property type="protein sequence ID" value="OVOC219.1"/>
    <property type="gene ID" value="WBGene00237028"/>
</dbReference>
<evidence type="ECO:0000256" key="6">
    <source>
        <dbReference type="SAM" id="Phobius"/>
    </source>
</evidence>
<accession>A0A2K6VSU9</accession>
<protein>
    <submittedName>
        <fullName evidence="8">TLC domain-containing protein</fullName>
    </submittedName>
</protein>
<keyword evidence="4 5" id="KW-0472">Membrane</keyword>
<evidence type="ECO:0000313" key="9">
    <source>
        <dbReference type="Proteomes" id="UP000024404"/>
    </source>
</evidence>
<dbReference type="PANTHER" id="PTHR13439:SF70">
    <property type="entry name" value="TLC DOMAIN-CONTAINING PROTEIN-RELATED"/>
    <property type="match status" value="1"/>
</dbReference>
<proteinExistence type="predicted"/>
<dbReference type="InterPro" id="IPR050846">
    <property type="entry name" value="TLCD"/>
</dbReference>
<feature type="transmembrane region" description="Helical" evidence="6">
    <location>
        <begin position="173"/>
        <end position="192"/>
    </location>
</feature>
<evidence type="ECO:0000256" key="1">
    <source>
        <dbReference type="ARBA" id="ARBA00004141"/>
    </source>
</evidence>
<evidence type="ECO:0000313" key="8">
    <source>
        <dbReference type="EnsemblMetazoa" id="OVOC219.2"/>
    </source>
</evidence>
<dbReference type="EnsemblMetazoa" id="OVOC219.2">
    <property type="protein sequence ID" value="OVOC219.2"/>
    <property type="gene ID" value="WBGene00237028"/>
</dbReference>
<keyword evidence="9" id="KW-1185">Reference proteome</keyword>
<dbReference type="PANTHER" id="PTHR13439">
    <property type="entry name" value="CT120 PROTEIN"/>
    <property type="match status" value="1"/>
</dbReference>
<evidence type="ECO:0000256" key="5">
    <source>
        <dbReference type="PROSITE-ProRule" id="PRU00205"/>
    </source>
</evidence>
<dbReference type="GO" id="GO:0055091">
    <property type="term" value="P:phospholipid homeostasis"/>
    <property type="evidence" value="ECO:0007669"/>
    <property type="project" value="TreeGrafter"/>
</dbReference>
<dbReference type="Pfam" id="PF03798">
    <property type="entry name" value="TRAM_LAG1_CLN8"/>
    <property type="match status" value="1"/>
</dbReference>
<evidence type="ECO:0000256" key="3">
    <source>
        <dbReference type="ARBA" id="ARBA00022989"/>
    </source>
</evidence>
<feature type="domain" description="TLC" evidence="7">
    <location>
        <begin position="79"/>
        <end position="278"/>
    </location>
</feature>
<evidence type="ECO:0000256" key="4">
    <source>
        <dbReference type="ARBA" id="ARBA00023136"/>
    </source>
</evidence>
<keyword evidence="2 5" id="KW-0812">Transmembrane</keyword>
<dbReference type="Proteomes" id="UP000024404">
    <property type="component" value="Unassembled WGS sequence"/>
</dbReference>
<feature type="transmembrane region" description="Helical" evidence="6">
    <location>
        <begin position="150"/>
        <end position="167"/>
    </location>
</feature>
<reference evidence="9" key="1">
    <citation type="submission" date="2013-10" db="EMBL/GenBank/DDBJ databases">
        <title>Genome sequencing of Onchocerca volvulus.</title>
        <authorList>
            <person name="Cotton J."/>
            <person name="Tsai J."/>
            <person name="Stanley E."/>
            <person name="Tracey A."/>
            <person name="Holroyd N."/>
            <person name="Lustigman S."/>
            <person name="Berriman M."/>
        </authorList>
    </citation>
    <scope>NUCLEOTIDE SEQUENCE</scope>
</reference>
<feature type="transmembrane region" description="Helical" evidence="6">
    <location>
        <begin position="88"/>
        <end position="108"/>
    </location>
</feature>
<feature type="transmembrane region" description="Helical" evidence="6">
    <location>
        <begin position="20"/>
        <end position="40"/>
    </location>
</feature>
<feature type="transmembrane region" description="Helical" evidence="6">
    <location>
        <begin position="213"/>
        <end position="235"/>
    </location>
</feature>